<dbReference type="PANTHER" id="PTHR23057">
    <property type="entry name" value="JUXTAPOSED WITH ANOTHER ZINC FINGER PROTEIN 1"/>
    <property type="match status" value="1"/>
</dbReference>
<evidence type="ECO:0000256" key="4">
    <source>
        <dbReference type="ARBA" id="ARBA00022833"/>
    </source>
</evidence>
<dbReference type="SUPFAM" id="SSF57667">
    <property type="entry name" value="beta-beta-alpha zinc fingers"/>
    <property type="match status" value="2"/>
</dbReference>
<dbReference type="InterPro" id="IPR013087">
    <property type="entry name" value="Znf_C2H2_type"/>
</dbReference>
<keyword evidence="8" id="KW-1185">Reference proteome</keyword>
<protein>
    <submittedName>
        <fullName evidence="7">Transcriptional regulator of ribosomal biogenesis proteins</fullName>
    </submittedName>
</protein>
<name>A0ABR2X318_9FUNG</name>
<keyword evidence="4" id="KW-0862">Zinc</keyword>
<dbReference type="SMART" id="SM00355">
    <property type="entry name" value="ZnF_C2H2"/>
    <property type="match status" value="2"/>
</dbReference>
<accession>A0ABR2X318</accession>
<organism evidence="7 8">
    <name type="scientific">Basidiobolus ranarum</name>
    <dbReference type="NCBI Taxonomy" id="34480"/>
    <lineage>
        <taxon>Eukaryota</taxon>
        <taxon>Fungi</taxon>
        <taxon>Fungi incertae sedis</taxon>
        <taxon>Zoopagomycota</taxon>
        <taxon>Entomophthoromycotina</taxon>
        <taxon>Basidiobolomycetes</taxon>
        <taxon>Basidiobolales</taxon>
        <taxon>Basidiobolaceae</taxon>
        <taxon>Basidiobolus</taxon>
    </lineage>
</organism>
<evidence type="ECO:0000256" key="2">
    <source>
        <dbReference type="ARBA" id="ARBA00022737"/>
    </source>
</evidence>
<dbReference type="Gene3D" id="3.30.160.60">
    <property type="entry name" value="Classic Zinc Finger"/>
    <property type="match status" value="2"/>
</dbReference>
<reference evidence="7 8" key="1">
    <citation type="submission" date="2023-04" db="EMBL/GenBank/DDBJ databases">
        <title>Genome of Basidiobolus ranarum AG-B5.</title>
        <authorList>
            <person name="Stajich J.E."/>
            <person name="Carter-House D."/>
            <person name="Gryganskyi A."/>
        </authorList>
    </citation>
    <scope>NUCLEOTIDE SEQUENCE [LARGE SCALE GENOMIC DNA]</scope>
    <source>
        <strain evidence="7 8">AG-B5</strain>
    </source>
</reference>
<dbReference type="PROSITE" id="PS00028">
    <property type="entry name" value="ZINC_FINGER_C2H2_1"/>
    <property type="match status" value="2"/>
</dbReference>
<evidence type="ECO:0000256" key="5">
    <source>
        <dbReference type="PROSITE-ProRule" id="PRU00042"/>
    </source>
</evidence>
<dbReference type="Pfam" id="PF00096">
    <property type="entry name" value="zf-C2H2"/>
    <property type="match status" value="1"/>
</dbReference>
<evidence type="ECO:0000256" key="1">
    <source>
        <dbReference type="ARBA" id="ARBA00022723"/>
    </source>
</evidence>
<comment type="caution">
    <text evidence="7">The sequence shown here is derived from an EMBL/GenBank/DDBJ whole genome shotgun (WGS) entry which is preliminary data.</text>
</comment>
<dbReference type="EMBL" id="JASJQH010000032">
    <property type="protein sequence ID" value="KAK9768155.1"/>
    <property type="molecule type" value="Genomic_DNA"/>
</dbReference>
<evidence type="ECO:0000313" key="7">
    <source>
        <dbReference type="EMBL" id="KAK9768155.1"/>
    </source>
</evidence>
<dbReference type="PANTHER" id="PTHR23057:SF0">
    <property type="entry name" value="JUXTAPOSED WITH ANOTHER ZINC FINGER PROTEIN 1"/>
    <property type="match status" value="1"/>
</dbReference>
<feature type="domain" description="C2H2-type" evidence="6">
    <location>
        <begin position="283"/>
        <end position="308"/>
    </location>
</feature>
<dbReference type="InterPro" id="IPR036236">
    <property type="entry name" value="Znf_C2H2_sf"/>
</dbReference>
<feature type="domain" description="C2H2-type" evidence="6">
    <location>
        <begin position="244"/>
        <end position="274"/>
    </location>
</feature>
<evidence type="ECO:0000256" key="3">
    <source>
        <dbReference type="ARBA" id="ARBA00022771"/>
    </source>
</evidence>
<evidence type="ECO:0000259" key="6">
    <source>
        <dbReference type="PROSITE" id="PS50157"/>
    </source>
</evidence>
<dbReference type="Proteomes" id="UP001479436">
    <property type="component" value="Unassembled WGS sequence"/>
</dbReference>
<dbReference type="PROSITE" id="PS50157">
    <property type="entry name" value="ZINC_FINGER_C2H2_2"/>
    <property type="match status" value="2"/>
</dbReference>
<keyword evidence="2" id="KW-0677">Repeat</keyword>
<keyword evidence="1" id="KW-0479">Metal-binding</keyword>
<evidence type="ECO:0000313" key="8">
    <source>
        <dbReference type="Proteomes" id="UP001479436"/>
    </source>
</evidence>
<proteinExistence type="predicted"/>
<sequence>MPAPIDYSTQASQSIYKVHKIDQADSKISAFDFDFQFPNACEAPVSVEEDFLQSRDLEGSFCRDFSCCGLVLEDLHDLLQHFEECHVRFENDDLTQNLCYDENWSGSSDSGVTTPSSPEVDYNSATSLQQDIISLSDIYAEELAYQNNPFTSAFDDSILRECPSSKKRLASEPLSAPAKRIVPFNFDLTETLGHTYSEEELFTGIPSVYSPDFVTGVDDILQASTGILQLEQPASDKAPVEKPYKCPVPGCEKSYKNANGLKYHKLHGHCSNADGTKPTIKPYKCSYPDCGKSYKNLNGLKYHIEHTHVLTLAQTATSVAI</sequence>
<dbReference type="InterPro" id="IPR051580">
    <property type="entry name" value="ZnF-Chromatin_assoc"/>
</dbReference>
<gene>
    <name evidence="7" type="primary">SFP1_2</name>
    <name evidence="7" type="ORF">K7432_001449</name>
</gene>
<keyword evidence="3 5" id="KW-0863">Zinc-finger</keyword>